<dbReference type="PANTHER" id="PTHR24198">
    <property type="entry name" value="ANKYRIN REPEAT AND PROTEIN KINASE DOMAIN-CONTAINING PROTEIN"/>
    <property type="match status" value="1"/>
</dbReference>
<protein>
    <recommendedName>
        <fullName evidence="5">Ubiquitin-like domain-containing protein</fullName>
    </recommendedName>
</protein>
<evidence type="ECO:0000313" key="6">
    <source>
        <dbReference type="EMBL" id="CAK0817017.1"/>
    </source>
</evidence>
<comment type="caution">
    <text evidence="6">The sequence shown here is derived from an EMBL/GenBank/DDBJ whole genome shotgun (WGS) entry which is preliminary data.</text>
</comment>
<dbReference type="Pfam" id="PF12796">
    <property type="entry name" value="Ank_2"/>
    <property type="match status" value="1"/>
</dbReference>
<evidence type="ECO:0000256" key="3">
    <source>
        <dbReference type="SAM" id="Coils"/>
    </source>
</evidence>
<feature type="compositionally biased region" description="Basic and acidic residues" evidence="4">
    <location>
        <begin position="12"/>
        <end position="21"/>
    </location>
</feature>
<accession>A0ABN9RG83</accession>
<proteinExistence type="predicted"/>
<dbReference type="InterPro" id="IPR000626">
    <property type="entry name" value="Ubiquitin-like_dom"/>
</dbReference>
<gene>
    <name evidence="6" type="ORF">PCOR1329_LOCUS19745</name>
</gene>
<evidence type="ECO:0000256" key="4">
    <source>
        <dbReference type="SAM" id="MobiDB-lite"/>
    </source>
</evidence>
<keyword evidence="2" id="KW-0040">ANK repeat</keyword>
<dbReference type="SUPFAM" id="SSF48403">
    <property type="entry name" value="Ankyrin repeat"/>
    <property type="match status" value="1"/>
</dbReference>
<organism evidence="6 7">
    <name type="scientific">Prorocentrum cordatum</name>
    <dbReference type="NCBI Taxonomy" id="2364126"/>
    <lineage>
        <taxon>Eukaryota</taxon>
        <taxon>Sar</taxon>
        <taxon>Alveolata</taxon>
        <taxon>Dinophyceae</taxon>
        <taxon>Prorocentrales</taxon>
        <taxon>Prorocentraceae</taxon>
        <taxon>Prorocentrum</taxon>
    </lineage>
</organism>
<feature type="compositionally biased region" description="Low complexity" evidence="4">
    <location>
        <begin position="387"/>
        <end position="414"/>
    </location>
</feature>
<name>A0ABN9RG83_9DINO</name>
<dbReference type="SMART" id="SM00248">
    <property type="entry name" value="ANK"/>
    <property type="match status" value="4"/>
</dbReference>
<evidence type="ECO:0000256" key="2">
    <source>
        <dbReference type="ARBA" id="ARBA00023043"/>
    </source>
</evidence>
<evidence type="ECO:0000259" key="5">
    <source>
        <dbReference type="PROSITE" id="PS50053"/>
    </source>
</evidence>
<keyword evidence="7" id="KW-1185">Reference proteome</keyword>
<keyword evidence="3" id="KW-0175">Coiled coil</keyword>
<evidence type="ECO:0000313" key="7">
    <source>
        <dbReference type="Proteomes" id="UP001189429"/>
    </source>
</evidence>
<dbReference type="InterPro" id="IPR036770">
    <property type="entry name" value="Ankyrin_rpt-contain_sf"/>
</dbReference>
<feature type="coiled-coil region" evidence="3">
    <location>
        <begin position="274"/>
        <end position="313"/>
    </location>
</feature>
<sequence>MDDPFKNVPVRVSREDGAVGEDGRKEEFDMLVEREVDVGKIKSRIEMEFDVVPAEQLVLFRGRPVDDENDANQPLCSPDLEDIIEAAVEGHSKALQMAILRRPFLVPPFLRKHGFEHVNACRKTGATVLHHAVRRCSIRVVKELLGDQQFLNVDGCDRSGQTALHAACACRFREVCLAILDAKNENGYNKFVAVSKADSEKKTALHFAALWGDAPVCRAIMGHPEFGPQHAGLVDICGCTALDYAVEGGHAEVAEEISAFSPEEAADREKRVAAREARLEAEREATRLARAEREAEEREEAALAERAAAERAELAACEAAAAEAAGPHGATGAPGAGRAEPAPAEAAGLAAAGALAAREAAAADAAGPEGAPEAEVAGPEGAGPEGAGPEAAGAAAARGGAEPPAGSEGPAADG</sequence>
<feature type="region of interest" description="Disordered" evidence="4">
    <location>
        <begin position="1"/>
        <end position="21"/>
    </location>
</feature>
<dbReference type="PANTHER" id="PTHR24198:SF165">
    <property type="entry name" value="ANKYRIN REPEAT-CONTAINING PROTEIN-RELATED"/>
    <property type="match status" value="1"/>
</dbReference>
<feature type="region of interest" description="Disordered" evidence="4">
    <location>
        <begin position="325"/>
        <end position="414"/>
    </location>
</feature>
<dbReference type="EMBL" id="CAUYUJ010006335">
    <property type="protein sequence ID" value="CAK0817017.1"/>
    <property type="molecule type" value="Genomic_DNA"/>
</dbReference>
<dbReference type="Proteomes" id="UP001189429">
    <property type="component" value="Unassembled WGS sequence"/>
</dbReference>
<dbReference type="PROSITE" id="PS50053">
    <property type="entry name" value="UBIQUITIN_2"/>
    <property type="match status" value="1"/>
</dbReference>
<dbReference type="Gene3D" id="1.25.40.20">
    <property type="entry name" value="Ankyrin repeat-containing domain"/>
    <property type="match status" value="1"/>
</dbReference>
<dbReference type="InterPro" id="IPR002110">
    <property type="entry name" value="Ankyrin_rpt"/>
</dbReference>
<keyword evidence="1" id="KW-0677">Repeat</keyword>
<evidence type="ECO:0000256" key="1">
    <source>
        <dbReference type="ARBA" id="ARBA00022737"/>
    </source>
</evidence>
<feature type="domain" description="Ubiquitin-like" evidence="5">
    <location>
        <begin position="8"/>
        <end position="82"/>
    </location>
</feature>
<feature type="compositionally biased region" description="Low complexity" evidence="4">
    <location>
        <begin position="325"/>
        <end position="379"/>
    </location>
</feature>
<reference evidence="6" key="1">
    <citation type="submission" date="2023-10" db="EMBL/GenBank/DDBJ databases">
        <authorList>
            <person name="Chen Y."/>
            <person name="Shah S."/>
            <person name="Dougan E. K."/>
            <person name="Thang M."/>
            <person name="Chan C."/>
        </authorList>
    </citation>
    <scope>NUCLEOTIDE SEQUENCE [LARGE SCALE GENOMIC DNA]</scope>
</reference>